<dbReference type="SMART" id="SM00937">
    <property type="entry name" value="PCRF"/>
    <property type="match status" value="1"/>
</dbReference>
<dbReference type="InterPro" id="IPR000352">
    <property type="entry name" value="Pep_chain_release_fac_I"/>
</dbReference>
<dbReference type="NCBIfam" id="TIGR00020">
    <property type="entry name" value="prfB"/>
    <property type="match status" value="1"/>
</dbReference>
<comment type="caution">
    <text evidence="7">The sequence shown here is derived from an EMBL/GenBank/DDBJ whole genome shotgun (WGS) entry which is preliminary data.</text>
</comment>
<comment type="PTM">
    <text evidence="4">Methylated by PrmC. Methylation increases the termination efficiency of RF2.</text>
</comment>
<comment type="subcellular location">
    <subcellularLocation>
        <location evidence="4">Cytoplasm</location>
    </subcellularLocation>
</comment>
<evidence type="ECO:0000256" key="4">
    <source>
        <dbReference type="HAMAP-Rule" id="MF_00094"/>
    </source>
</evidence>
<evidence type="ECO:0000313" key="8">
    <source>
        <dbReference type="Proteomes" id="UP000034403"/>
    </source>
</evidence>
<sequence length="354" mass="39855">MIDIKKQLEELKARLDQVHAKLDPGNRQRQIQELEAKTIQSDFWSDSQSAQGTMKRLAALQKEDQEIAVLAQELTDALGMVDILEEKDIKKIEKRVKVLELKTFLNGPYDANNAILYIHAGQGGTEAMDWASMLLRMYLRFCQNRGWEVEIVDQTPGEEAGLKSVTVTVTGPYAYGYLVGERGTHRLVRQSPFNADNLRQTSFALVEILPELSETDAADIVIKPDDIEFEAYRATGHGGQNVNKVSTAVRLTHKPTGITVACQTQRYQEQNRKIALQLLKAKLWQRAQEQQAAETKAIKGAYKAASWGNQIRSYVLHPYKLVKDLRTNIETSQAEAVLDGDLDEFIEAEVRTLA</sequence>
<dbReference type="SUPFAM" id="SSF75620">
    <property type="entry name" value="Release factor"/>
    <property type="match status" value="1"/>
</dbReference>
<dbReference type="InterPro" id="IPR005139">
    <property type="entry name" value="PCRF"/>
</dbReference>
<gene>
    <name evidence="4" type="primary">prfB</name>
    <name evidence="7" type="ORF">UY20_C0014G0003</name>
</gene>
<keyword evidence="2 4" id="KW-0488">Methylation</keyword>
<dbReference type="GO" id="GO:0005737">
    <property type="term" value="C:cytoplasm"/>
    <property type="evidence" value="ECO:0007669"/>
    <property type="project" value="UniProtKB-SubCell"/>
</dbReference>
<evidence type="ECO:0000259" key="6">
    <source>
        <dbReference type="PROSITE" id="PS00745"/>
    </source>
</evidence>
<proteinExistence type="inferred from homology"/>
<organism evidence="7 8">
    <name type="scientific">Candidatus Yanofskybacteria bacterium GW2011_GWA1_48_10</name>
    <dbReference type="NCBI Taxonomy" id="1619022"/>
    <lineage>
        <taxon>Bacteria</taxon>
        <taxon>Candidatus Yanofskyibacteriota</taxon>
    </lineage>
</organism>
<evidence type="ECO:0000313" key="7">
    <source>
        <dbReference type="EMBL" id="KKU89260.1"/>
    </source>
</evidence>
<feature type="modified residue" description="N5-methylglutamine" evidence="4">
    <location>
        <position position="240"/>
    </location>
</feature>
<comment type="similarity">
    <text evidence="1 4">Belongs to the prokaryotic/mitochondrial release factor family.</text>
</comment>
<dbReference type="AlphaFoldDB" id="A0A0G1X4B3"/>
<evidence type="ECO:0000256" key="5">
    <source>
        <dbReference type="NCBIfam" id="TIGR00020"/>
    </source>
</evidence>
<protein>
    <recommendedName>
        <fullName evidence="4 5">Peptide chain release factor 2</fullName>
        <shortName evidence="4">RF-2</shortName>
    </recommendedName>
</protein>
<dbReference type="PANTHER" id="PTHR43116">
    <property type="entry name" value="PEPTIDE CHAIN RELEASE FACTOR 2"/>
    <property type="match status" value="1"/>
</dbReference>
<dbReference type="GO" id="GO:0016149">
    <property type="term" value="F:translation release factor activity, codon specific"/>
    <property type="evidence" value="ECO:0007669"/>
    <property type="project" value="UniProtKB-UniRule"/>
</dbReference>
<dbReference type="Gene3D" id="3.30.160.20">
    <property type="match status" value="1"/>
</dbReference>
<dbReference type="Gene3D" id="1.20.58.410">
    <property type="entry name" value="Release factor"/>
    <property type="match status" value="1"/>
</dbReference>
<dbReference type="Pfam" id="PF03462">
    <property type="entry name" value="PCRF"/>
    <property type="match status" value="1"/>
</dbReference>
<evidence type="ECO:0000256" key="3">
    <source>
        <dbReference type="ARBA" id="ARBA00022917"/>
    </source>
</evidence>
<feature type="domain" description="Prokaryotic-type class I peptide chain release factors" evidence="6">
    <location>
        <begin position="233"/>
        <end position="249"/>
    </location>
</feature>
<keyword evidence="4" id="KW-0963">Cytoplasm</keyword>
<dbReference type="PATRIC" id="fig|1619022.3.peg.291"/>
<dbReference type="PANTHER" id="PTHR43116:SF3">
    <property type="entry name" value="CLASS I PEPTIDE CHAIN RELEASE FACTOR"/>
    <property type="match status" value="1"/>
</dbReference>
<accession>A0A0G1X4B3</accession>
<dbReference type="InterPro" id="IPR045853">
    <property type="entry name" value="Pep_chain_release_fac_I_sf"/>
</dbReference>
<reference evidence="7 8" key="1">
    <citation type="journal article" date="2015" name="Nature">
        <title>rRNA introns, odd ribosomes, and small enigmatic genomes across a large radiation of phyla.</title>
        <authorList>
            <person name="Brown C.T."/>
            <person name="Hug L.A."/>
            <person name="Thomas B.C."/>
            <person name="Sharon I."/>
            <person name="Castelle C.J."/>
            <person name="Singh A."/>
            <person name="Wilkins M.J."/>
            <person name="Williams K.H."/>
            <person name="Banfield J.F."/>
        </authorList>
    </citation>
    <scope>NUCLEOTIDE SEQUENCE [LARGE SCALE GENOMIC DNA]</scope>
</reference>
<dbReference type="Gene3D" id="3.30.70.1660">
    <property type="match status" value="1"/>
</dbReference>
<dbReference type="PROSITE" id="PS00745">
    <property type="entry name" value="RF_PROK_I"/>
    <property type="match status" value="1"/>
</dbReference>
<name>A0A0G1X4B3_9BACT</name>
<dbReference type="HAMAP" id="MF_00094">
    <property type="entry name" value="Rel_fac_2"/>
    <property type="match status" value="1"/>
</dbReference>
<keyword evidence="3 4" id="KW-0648">Protein biosynthesis</keyword>
<dbReference type="Proteomes" id="UP000034403">
    <property type="component" value="Unassembled WGS sequence"/>
</dbReference>
<dbReference type="Pfam" id="PF00472">
    <property type="entry name" value="RF-1"/>
    <property type="match status" value="1"/>
</dbReference>
<dbReference type="InterPro" id="IPR004374">
    <property type="entry name" value="PrfB"/>
</dbReference>
<evidence type="ECO:0000256" key="1">
    <source>
        <dbReference type="ARBA" id="ARBA00010835"/>
    </source>
</evidence>
<evidence type="ECO:0000256" key="2">
    <source>
        <dbReference type="ARBA" id="ARBA00022481"/>
    </source>
</evidence>
<dbReference type="EMBL" id="LCPC01000014">
    <property type="protein sequence ID" value="KKU89260.1"/>
    <property type="molecule type" value="Genomic_DNA"/>
</dbReference>
<comment type="function">
    <text evidence="4">Peptide chain release factor 2 directs the termination of translation in response to the peptide chain termination codons UGA and UAA.</text>
</comment>